<sequence>MKLLTAASIALSTQSVLGHYIFNKLIVNGVTGDAFANIRPVASNSPVEDVTSNDIRCNVGGTVGSGTATAKVAAGSTVGFVLDNTVYHQGPLAVYMGKAPTTAAAWDGSGANWFKIYELGATFNPFNFIAMGQSTFNFTIPKSVPSGDYLLRIEQIGLHVAGAPQWYISCAQVTITGGGSANPTKVSIPGYVSADDPSLTVNIYYPTPTAYTVPGPTVFTDKIRLGAKQDYVLMIGIRFLVVAELVQIATMVDYTEEWVTAADGTKLYTRRYLPSGEGAAKGNWGVLGVKAGILFIHGYEHVFPKYAAAGIAVLSFDQRGFGRSALDAGHRSPSAKYGKTSWAEQHSDIQTMLDIFHQGLSNDVPVFLMGHSMGGGLVLSFPTRPPTAPFIPKSGILSSLSGVIATSPLLKQTRPAPAWQIRAGGLVSKLPFGNSVNVPAEVKAEDLSHDPAVGAAYKADPLVKFIGTTKGIYDMIYGGKLLVEQDVTNWPPELPLLIVHGTADQVCLCEASDTFVKNAPAKDKNFVPFQEGYHELHNEPNGVQDELFKTVSEWITAHLPKAAKL</sequence>
<dbReference type="PANTHER" id="PTHR33353">
    <property type="entry name" value="PUTATIVE (AFU_ORTHOLOGUE AFUA_1G12560)-RELATED"/>
    <property type="match status" value="1"/>
</dbReference>
<dbReference type="GO" id="GO:0030248">
    <property type="term" value="F:cellulose binding"/>
    <property type="evidence" value="ECO:0007669"/>
    <property type="project" value="UniProtKB-UniRule"/>
</dbReference>
<evidence type="ECO:0000256" key="1">
    <source>
        <dbReference type="ARBA" id="ARBA00023157"/>
    </source>
</evidence>
<evidence type="ECO:0000313" key="6">
    <source>
        <dbReference type="Proteomes" id="UP000383932"/>
    </source>
</evidence>
<dbReference type="AlphaFoldDB" id="A0A5N5QIC3"/>
<dbReference type="GO" id="GO:0005576">
    <property type="term" value="C:extracellular region"/>
    <property type="evidence" value="ECO:0007669"/>
    <property type="project" value="UniProtKB-SubCell"/>
</dbReference>
<dbReference type="InterPro" id="IPR029058">
    <property type="entry name" value="AB_hydrolase_fold"/>
</dbReference>
<dbReference type="EMBL" id="SSOP01000117">
    <property type="protein sequence ID" value="KAB5591206.1"/>
    <property type="molecule type" value="Genomic_DNA"/>
</dbReference>
<dbReference type="GO" id="GO:0008810">
    <property type="term" value="F:cellulase activity"/>
    <property type="evidence" value="ECO:0007669"/>
    <property type="project" value="UniProtKB-UniRule"/>
</dbReference>
<comment type="subcellular location">
    <subcellularLocation>
        <location evidence="2">Secreted</location>
    </subcellularLocation>
</comment>
<dbReference type="InterPro" id="IPR049892">
    <property type="entry name" value="AA9"/>
</dbReference>
<keyword evidence="2" id="KW-0624">Polysaccharide degradation</keyword>
<gene>
    <name evidence="5" type="ORF">CTheo_5351</name>
</gene>
<keyword evidence="1 2" id="KW-1015">Disulfide bond</keyword>
<evidence type="ECO:0000259" key="4">
    <source>
        <dbReference type="Pfam" id="PF12146"/>
    </source>
</evidence>
<evidence type="ECO:0000259" key="3">
    <source>
        <dbReference type="Pfam" id="PF03443"/>
    </source>
</evidence>
<name>A0A5N5QIC3_9AGAM</name>
<dbReference type="Pfam" id="PF03443">
    <property type="entry name" value="AA9"/>
    <property type="match status" value="1"/>
</dbReference>
<dbReference type="Gene3D" id="3.40.50.1820">
    <property type="entry name" value="alpha/beta hydrolase"/>
    <property type="match status" value="1"/>
</dbReference>
<proteinExistence type="predicted"/>
<feature type="domain" description="Auxiliary Activity family 9 catalytic" evidence="3">
    <location>
        <begin position="19"/>
        <end position="211"/>
    </location>
</feature>
<dbReference type="PANTHER" id="PTHR33353:SF11">
    <property type="entry name" value="GLYCOSYLHYDROLASE FAMILY 61-7 PROTEIN"/>
    <property type="match status" value="1"/>
</dbReference>
<dbReference type="InterPro" id="IPR005103">
    <property type="entry name" value="AA9_LPMO"/>
</dbReference>
<evidence type="ECO:0000313" key="5">
    <source>
        <dbReference type="EMBL" id="KAB5591206.1"/>
    </source>
</evidence>
<keyword evidence="2" id="KW-0964">Secreted</keyword>
<organism evidence="5 6">
    <name type="scientific">Ceratobasidium theobromae</name>
    <dbReference type="NCBI Taxonomy" id="1582974"/>
    <lineage>
        <taxon>Eukaryota</taxon>
        <taxon>Fungi</taxon>
        <taxon>Dikarya</taxon>
        <taxon>Basidiomycota</taxon>
        <taxon>Agaricomycotina</taxon>
        <taxon>Agaricomycetes</taxon>
        <taxon>Cantharellales</taxon>
        <taxon>Ceratobasidiaceae</taxon>
        <taxon>Ceratobasidium</taxon>
    </lineage>
</organism>
<keyword evidence="6" id="KW-1185">Reference proteome</keyword>
<dbReference type="Pfam" id="PF12146">
    <property type="entry name" value="Hydrolase_4"/>
    <property type="match status" value="1"/>
</dbReference>
<dbReference type="Gene3D" id="2.70.50.70">
    <property type="match status" value="1"/>
</dbReference>
<dbReference type="CDD" id="cd21175">
    <property type="entry name" value="LPMO_AA9"/>
    <property type="match status" value="1"/>
</dbReference>
<accession>A0A5N5QIC3</accession>
<keyword evidence="2" id="KW-0136">Cellulose degradation</keyword>
<comment type="caution">
    <text evidence="5">The sequence shown here is derived from an EMBL/GenBank/DDBJ whole genome shotgun (WGS) entry which is preliminary data.</text>
</comment>
<keyword evidence="2" id="KW-0119">Carbohydrate metabolism</keyword>
<feature type="domain" description="Serine aminopeptidase S33" evidence="4">
    <location>
        <begin position="298"/>
        <end position="541"/>
    </location>
</feature>
<comment type="function">
    <text evidence="2">Lytic polysaccharide monooxygenase (LMPO) that depolymerizes crystalline and amorphous polysaccharides via the oxidation of scissile alpha- or beta-(1-4)-glycosidic bonds, yielding C1 and/or C4 oxidation products. Catalysis by LPMOs requires the reduction of the active-site copper from Cu(II) to Cu(I) by a reducing agent and H(2)O(2) or O(2) as a cosubstrate.</text>
</comment>
<dbReference type="SUPFAM" id="SSF53474">
    <property type="entry name" value="alpha/beta-Hydrolases"/>
    <property type="match status" value="1"/>
</dbReference>
<evidence type="ECO:0000256" key="2">
    <source>
        <dbReference type="RuleBase" id="RU368122"/>
    </source>
</evidence>
<dbReference type="InterPro" id="IPR022742">
    <property type="entry name" value="Hydrolase_4"/>
</dbReference>
<dbReference type="GO" id="GO:0030245">
    <property type="term" value="P:cellulose catabolic process"/>
    <property type="evidence" value="ECO:0007669"/>
    <property type="project" value="UniProtKB-UniRule"/>
</dbReference>
<comment type="catalytic activity">
    <reaction evidence="2">
        <text>[(1-&gt;4)-beta-D-glucosyl]n+m + reduced acceptor + O2 = 4-dehydro-beta-D-glucosyl-[(1-&gt;4)-beta-D-glucosyl]n-1 + [(1-&gt;4)-beta-D-glucosyl]m + acceptor + H2O.</text>
        <dbReference type="EC" id="1.14.99.56"/>
    </reaction>
</comment>
<reference evidence="5 6" key="1">
    <citation type="journal article" date="2019" name="Fungal Biol. Biotechnol.">
        <title>Draft genome sequence of fastidious pathogen Ceratobasidium theobromae, which causes vascular-streak dieback in Theobroma cacao.</title>
        <authorList>
            <person name="Ali S.S."/>
            <person name="Asman A."/>
            <person name="Shao J."/>
            <person name="Firmansyah A.P."/>
            <person name="Susilo A.W."/>
            <person name="Rosmana A."/>
            <person name="McMahon P."/>
            <person name="Junaid M."/>
            <person name="Guest D."/>
            <person name="Kheng T.Y."/>
            <person name="Meinhardt L.W."/>
            <person name="Bailey B.A."/>
        </authorList>
    </citation>
    <scope>NUCLEOTIDE SEQUENCE [LARGE SCALE GENOMIC DNA]</scope>
    <source>
        <strain evidence="5 6">CT2</strain>
    </source>
</reference>
<protein>
    <recommendedName>
        <fullName evidence="2">AA9 family lytic polysaccharide monooxygenase</fullName>
        <ecNumber evidence="2">1.14.99.56</ecNumber>
    </recommendedName>
    <alternativeName>
        <fullName evidence="2">Endo-beta-1,4-glucanase</fullName>
    </alternativeName>
    <alternativeName>
        <fullName evidence="2">Glycosyl hydrolase 61 family protein</fullName>
    </alternativeName>
</protein>
<dbReference type="OrthoDB" id="10249433at2759"/>
<dbReference type="EC" id="1.14.99.56" evidence="2"/>
<dbReference type="Proteomes" id="UP000383932">
    <property type="component" value="Unassembled WGS sequence"/>
</dbReference>
<comment type="domain">
    <text evidence="2">Has a modular structure: an endo-beta-1,4-glucanase catalytic module at the N-terminus, a linker rich in serines and threonines, and a C-terminal carbohydrate-binding module (CBM).</text>
</comment>